<name>M8EFJ1_9BACL</name>
<evidence type="ECO:0000313" key="1">
    <source>
        <dbReference type="EMBL" id="EMT54240.1"/>
    </source>
</evidence>
<evidence type="ECO:0008006" key="3">
    <source>
        <dbReference type="Google" id="ProtNLM"/>
    </source>
</evidence>
<protein>
    <recommendedName>
        <fullName evidence="3">Phage head-tail adaptor</fullName>
    </recommendedName>
</protein>
<accession>M8EFJ1</accession>
<comment type="caution">
    <text evidence="1">The sequence shown here is derived from an EMBL/GenBank/DDBJ whole genome shotgun (WGS) entry which is preliminary data.</text>
</comment>
<dbReference type="Proteomes" id="UP000012081">
    <property type="component" value="Unassembled WGS sequence"/>
</dbReference>
<proteinExistence type="predicted"/>
<dbReference type="STRING" id="1300222.I532_01500"/>
<organism evidence="1 2">
    <name type="scientific">Brevibacillus borstelensis AK1</name>
    <dbReference type="NCBI Taxonomy" id="1300222"/>
    <lineage>
        <taxon>Bacteria</taxon>
        <taxon>Bacillati</taxon>
        <taxon>Bacillota</taxon>
        <taxon>Bacilli</taxon>
        <taxon>Bacillales</taxon>
        <taxon>Paenibacillaceae</taxon>
        <taxon>Brevibacillus</taxon>
    </lineage>
</organism>
<keyword evidence="2" id="KW-1185">Reference proteome</keyword>
<sequence length="108" mass="12354">MNHRMNDQIVLKRTETELGDRNRVQTSELPPQILWGCIRAVESSWQRPVNADPVEWEFKASLGFLLNEDVRKDDVLELPGRGDFVVVDVVPGRRFLAVVALQEKRGAE</sequence>
<dbReference type="AlphaFoldDB" id="M8EFJ1"/>
<evidence type="ECO:0000313" key="2">
    <source>
        <dbReference type="Proteomes" id="UP000012081"/>
    </source>
</evidence>
<reference evidence="1 2" key="1">
    <citation type="submission" date="2013-03" db="EMBL/GenBank/DDBJ databases">
        <title>Assembly of a new bacterial strain Brevibacillus borstelensis AK1.</title>
        <authorList>
            <person name="Rajan I."/>
            <person name="PoliReddy D."/>
            <person name="Sugumar T."/>
            <person name="Rathinam K."/>
            <person name="Alqarawi S."/>
            <person name="Khalil A.B."/>
            <person name="Sivakumar N."/>
        </authorList>
    </citation>
    <scope>NUCLEOTIDE SEQUENCE [LARGE SCALE GENOMIC DNA]</scope>
    <source>
        <strain evidence="1 2">AK1</strain>
    </source>
</reference>
<gene>
    <name evidence="1" type="ORF">I532_01500</name>
</gene>
<dbReference type="EMBL" id="APBN01000001">
    <property type="protein sequence ID" value="EMT54240.1"/>
    <property type="molecule type" value="Genomic_DNA"/>
</dbReference>